<keyword evidence="2 4" id="KW-0863">Zinc-finger</keyword>
<comment type="caution">
    <text evidence="6">The sequence shown here is derived from an EMBL/GenBank/DDBJ whole genome shotgun (WGS) entry which is preliminary data.</text>
</comment>
<proteinExistence type="predicted"/>
<name>A0ABR3IVR6_9AGAR</name>
<evidence type="ECO:0000256" key="2">
    <source>
        <dbReference type="ARBA" id="ARBA00022771"/>
    </source>
</evidence>
<sequence>MAKIWNADSPPPIIREVIGSVVEVADTVVKQVWWSFEEALAIPACADPQNLFTPCVDAITRASGLVYDKNFEAAVDKQRLSMYLLRILQFFTQRRQYIANIPPHFRCPHRDSDTLYHDTSREKRGIMELLPQESAWTLLDTLVVVASQESQGVDVFVRLCKAGLLSAVMNSGFVRAHYSLPAYAPDVVSHIRFPMRIIPTLSIVSPRALKTVTKSLRKLDEAQETLYPPDDEALSERWYRVRQQLAFLQQIFQKSRSSSDFFSTCMLVECPHQPSNSCAMKRCSGCQVARYCMGECQRADWPSHRFQCYLFQCCGSQRQDIGLAEIMYYAALEHDWFMSLEKTVLEKNVPEASDLRSELASQQNMSDPMVLTLCYSFSGPTGWKARKLSGLKPFLQEKCWKEVLPVLQESRQLCFLSLPMGTAERIILSPRIALGYLNHFDTWQMPDYSTMYTPAPTPISPHDPSVPTASL</sequence>
<evidence type="ECO:0000313" key="6">
    <source>
        <dbReference type="EMBL" id="KAL0947406.1"/>
    </source>
</evidence>
<keyword evidence="1" id="KW-0479">Metal-binding</keyword>
<protein>
    <recommendedName>
        <fullName evidence="5">MYND-type domain-containing protein</fullName>
    </recommendedName>
</protein>
<reference evidence="7" key="1">
    <citation type="submission" date="2024-06" db="EMBL/GenBank/DDBJ databases">
        <title>Multi-omics analyses provide insights into the biosynthesis of the anticancer antibiotic pleurotin in Hohenbuehelia grisea.</title>
        <authorList>
            <person name="Weaver J.A."/>
            <person name="Alberti F."/>
        </authorList>
    </citation>
    <scope>NUCLEOTIDE SEQUENCE [LARGE SCALE GENOMIC DNA]</scope>
    <source>
        <strain evidence="7">T-177</strain>
    </source>
</reference>
<evidence type="ECO:0000256" key="4">
    <source>
        <dbReference type="PROSITE-ProRule" id="PRU00134"/>
    </source>
</evidence>
<gene>
    <name evidence="6" type="ORF">HGRIS_013519</name>
</gene>
<evidence type="ECO:0000256" key="1">
    <source>
        <dbReference type="ARBA" id="ARBA00022723"/>
    </source>
</evidence>
<evidence type="ECO:0000313" key="7">
    <source>
        <dbReference type="Proteomes" id="UP001556367"/>
    </source>
</evidence>
<feature type="domain" description="MYND-type" evidence="5">
    <location>
        <begin position="267"/>
        <end position="308"/>
    </location>
</feature>
<keyword evidence="3" id="KW-0862">Zinc</keyword>
<accession>A0ABR3IVR6</accession>
<dbReference type="PROSITE" id="PS50865">
    <property type="entry name" value="ZF_MYND_2"/>
    <property type="match status" value="1"/>
</dbReference>
<evidence type="ECO:0000256" key="3">
    <source>
        <dbReference type="ARBA" id="ARBA00022833"/>
    </source>
</evidence>
<dbReference type="SUPFAM" id="SSF144232">
    <property type="entry name" value="HIT/MYND zinc finger-like"/>
    <property type="match status" value="1"/>
</dbReference>
<dbReference type="Pfam" id="PF01753">
    <property type="entry name" value="zf-MYND"/>
    <property type="match status" value="1"/>
</dbReference>
<dbReference type="InterPro" id="IPR002893">
    <property type="entry name" value="Znf_MYND"/>
</dbReference>
<dbReference type="Gene3D" id="6.10.140.2220">
    <property type="match status" value="1"/>
</dbReference>
<keyword evidence="7" id="KW-1185">Reference proteome</keyword>
<dbReference type="Proteomes" id="UP001556367">
    <property type="component" value="Unassembled WGS sequence"/>
</dbReference>
<evidence type="ECO:0000259" key="5">
    <source>
        <dbReference type="PROSITE" id="PS50865"/>
    </source>
</evidence>
<dbReference type="EMBL" id="JASNQZ010000015">
    <property type="protein sequence ID" value="KAL0947406.1"/>
    <property type="molecule type" value="Genomic_DNA"/>
</dbReference>
<organism evidence="6 7">
    <name type="scientific">Hohenbuehelia grisea</name>
    <dbReference type="NCBI Taxonomy" id="104357"/>
    <lineage>
        <taxon>Eukaryota</taxon>
        <taxon>Fungi</taxon>
        <taxon>Dikarya</taxon>
        <taxon>Basidiomycota</taxon>
        <taxon>Agaricomycotina</taxon>
        <taxon>Agaricomycetes</taxon>
        <taxon>Agaricomycetidae</taxon>
        <taxon>Agaricales</taxon>
        <taxon>Pleurotineae</taxon>
        <taxon>Pleurotaceae</taxon>
        <taxon>Hohenbuehelia</taxon>
    </lineage>
</organism>